<dbReference type="EMBL" id="JAIQZJ010000008">
    <property type="protein sequence ID" value="MBZ5739350.1"/>
    <property type="molecule type" value="Genomic_DNA"/>
</dbReference>
<organism evidence="2 3">
    <name type="scientific">Nocardioides mangrovi</name>
    <dbReference type="NCBI Taxonomy" id="2874580"/>
    <lineage>
        <taxon>Bacteria</taxon>
        <taxon>Bacillati</taxon>
        <taxon>Actinomycetota</taxon>
        <taxon>Actinomycetes</taxon>
        <taxon>Propionibacteriales</taxon>
        <taxon>Nocardioidaceae</taxon>
        <taxon>Nocardioides</taxon>
    </lineage>
</organism>
<reference evidence="2 3" key="1">
    <citation type="submission" date="2021-09" db="EMBL/GenBank/DDBJ databases">
        <title>Whole genome sequence of Nocardioides sp. GBK3QG-3.</title>
        <authorList>
            <person name="Tuo L."/>
        </authorList>
    </citation>
    <scope>NUCLEOTIDE SEQUENCE [LARGE SCALE GENOMIC DNA]</scope>
    <source>
        <strain evidence="2 3">GBK3QG-3</strain>
    </source>
</reference>
<keyword evidence="2" id="KW-0032">Aminotransferase</keyword>
<dbReference type="Gene3D" id="3.40.640.10">
    <property type="entry name" value="Type I PLP-dependent aspartate aminotransferase-like (Major domain)"/>
    <property type="match status" value="1"/>
</dbReference>
<proteinExistence type="predicted"/>
<dbReference type="SUPFAM" id="SSF53383">
    <property type="entry name" value="PLP-dependent transferases"/>
    <property type="match status" value="1"/>
</dbReference>
<evidence type="ECO:0000313" key="2">
    <source>
        <dbReference type="EMBL" id="MBZ5739350.1"/>
    </source>
</evidence>
<name>A0ABS7UES1_9ACTN</name>
<accession>A0ABS7UES1</accession>
<sequence>MTDTGVSPGFDVAFERARTVGTTSAHHLNAAGAALPTTGVVEAVVGHLRREQRDGGYEASAAVAGRIGELYAGIARLVGAEPDEVALFDSATTGLRVLVDALRLTGPGRLLVSRSTYVSHALHLLTLVRERGLELVVLPCDATGGIDLEELERLLREGRGDTVCVAHVPTSSGLVEPVAAVGALARRHGARFLLDATQSVGQLAVDVDEIGCDALVTTGRKFLRAPRGTAFGIVRRGLIADLAPSAPDVRGADWTSDLDWSLAPSARRFETWESSVACRLGLAAAVDELLERGMAATERHLVAQGERLRGDLAAVPGVTVQDPPSSRSAIVTFTVAGLPADRVNRRLASDGVRTVSVPASHGQWDLGRRGVPAVVRASTHVYNDDADLDALVQAVARLAGQAAS</sequence>
<dbReference type="Proteomes" id="UP000780875">
    <property type="component" value="Unassembled WGS sequence"/>
</dbReference>
<dbReference type="InterPro" id="IPR015422">
    <property type="entry name" value="PyrdxlP-dep_Trfase_small"/>
</dbReference>
<dbReference type="PANTHER" id="PTHR43586">
    <property type="entry name" value="CYSTEINE DESULFURASE"/>
    <property type="match status" value="1"/>
</dbReference>
<dbReference type="GO" id="GO:0008483">
    <property type="term" value="F:transaminase activity"/>
    <property type="evidence" value="ECO:0007669"/>
    <property type="project" value="UniProtKB-KW"/>
</dbReference>
<dbReference type="InterPro" id="IPR000192">
    <property type="entry name" value="Aminotrans_V_dom"/>
</dbReference>
<feature type="domain" description="Aminotransferase class V" evidence="1">
    <location>
        <begin position="40"/>
        <end position="391"/>
    </location>
</feature>
<keyword evidence="3" id="KW-1185">Reference proteome</keyword>
<dbReference type="Pfam" id="PF00266">
    <property type="entry name" value="Aminotran_5"/>
    <property type="match status" value="1"/>
</dbReference>
<evidence type="ECO:0000259" key="1">
    <source>
        <dbReference type="Pfam" id="PF00266"/>
    </source>
</evidence>
<gene>
    <name evidence="2" type="ORF">K8U61_14340</name>
</gene>
<protein>
    <submittedName>
        <fullName evidence="2">Aminotransferase class V-fold PLP-dependent enzyme</fullName>
    </submittedName>
</protein>
<comment type="caution">
    <text evidence="2">The sequence shown here is derived from an EMBL/GenBank/DDBJ whole genome shotgun (WGS) entry which is preliminary data.</text>
</comment>
<keyword evidence="2" id="KW-0808">Transferase</keyword>
<dbReference type="PANTHER" id="PTHR43586:SF24">
    <property type="entry name" value="BLR4730 PROTEIN"/>
    <property type="match status" value="1"/>
</dbReference>
<dbReference type="InterPro" id="IPR015421">
    <property type="entry name" value="PyrdxlP-dep_Trfase_major"/>
</dbReference>
<dbReference type="RefSeq" id="WP_224123721.1">
    <property type="nucleotide sequence ID" value="NZ_JAIQZJ010000008.1"/>
</dbReference>
<evidence type="ECO:0000313" key="3">
    <source>
        <dbReference type="Proteomes" id="UP000780875"/>
    </source>
</evidence>
<dbReference type="InterPro" id="IPR015424">
    <property type="entry name" value="PyrdxlP-dep_Trfase"/>
</dbReference>
<dbReference type="Gene3D" id="3.90.1150.10">
    <property type="entry name" value="Aspartate Aminotransferase, domain 1"/>
    <property type="match status" value="1"/>
</dbReference>